<dbReference type="GO" id="GO:0004674">
    <property type="term" value="F:protein serine/threonine kinase activity"/>
    <property type="evidence" value="ECO:0007669"/>
    <property type="project" value="UniProtKB-KW"/>
</dbReference>
<evidence type="ECO:0000256" key="10">
    <source>
        <dbReference type="ARBA" id="ARBA00048679"/>
    </source>
</evidence>
<dbReference type="FunFam" id="3.30.200.20:FF:000192">
    <property type="entry name" value="Serine/threonine-protein kinase cot-1"/>
    <property type="match status" value="1"/>
</dbReference>
<name>A0AAN6THB2_9PEZI</name>
<dbReference type="InterPro" id="IPR008271">
    <property type="entry name" value="Ser/Thr_kinase_AS"/>
</dbReference>
<gene>
    <name evidence="14" type="ORF">N656DRAFT_705292</name>
</gene>
<dbReference type="SUPFAM" id="SSF56112">
    <property type="entry name" value="Protein kinase-like (PK-like)"/>
    <property type="match status" value="1"/>
</dbReference>
<dbReference type="PROSITE" id="PS50011">
    <property type="entry name" value="PROTEIN_KINASE_DOM"/>
    <property type="match status" value="1"/>
</dbReference>
<keyword evidence="4" id="KW-0808">Transferase</keyword>
<comment type="catalytic activity">
    <reaction evidence="9">
        <text>L-threonyl-[protein] + ATP = O-phospho-L-threonyl-[protein] + ADP + H(+)</text>
        <dbReference type="Rhea" id="RHEA:46608"/>
        <dbReference type="Rhea" id="RHEA-COMP:11060"/>
        <dbReference type="Rhea" id="RHEA-COMP:11605"/>
        <dbReference type="ChEBI" id="CHEBI:15378"/>
        <dbReference type="ChEBI" id="CHEBI:30013"/>
        <dbReference type="ChEBI" id="CHEBI:30616"/>
        <dbReference type="ChEBI" id="CHEBI:61977"/>
        <dbReference type="ChEBI" id="CHEBI:456216"/>
        <dbReference type="EC" id="2.7.11.1"/>
    </reaction>
</comment>
<reference evidence="14" key="1">
    <citation type="journal article" date="2023" name="Mol. Phylogenet. Evol.">
        <title>Genome-scale phylogeny and comparative genomics of the fungal order Sordariales.</title>
        <authorList>
            <person name="Hensen N."/>
            <person name="Bonometti L."/>
            <person name="Westerberg I."/>
            <person name="Brannstrom I.O."/>
            <person name="Guillou S."/>
            <person name="Cros-Aarteil S."/>
            <person name="Calhoun S."/>
            <person name="Haridas S."/>
            <person name="Kuo A."/>
            <person name="Mondo S."/>
            <person name="Pangilinan J."/>
            <person name="Riley R."/>
            <person name="LaButti K."/>
            <person name="Andreopoulos B."/>
            <person name="Lipzen A."/>
            <person name="Chen C."/>
            <person name="Yan M."/>
            <person name="Daum C."/>
            <person name="Ng V."/>
            <person name="Clum A."/>
            <person name="Steindorff A."/>
            <person name="Ohm R.A."/>
            <person name="Martin F."/>
            <person name="Silar P."/>
            <person name="Natvig D.O."/>
            <person name="Lalanne C."/>
            <person name="Gautier V."/>
            <person name="Ament-Velasquez S.L."/>
            <person name="Kruys A."/>
            <person name="Hutchinson M.I."/>
            <person name="Powell A.J."/>
            <person name="Barry K."/>
            <person name="Miller A.N."/>
            <person name="Grigoriev I.V."/>
            <person name="Debuchy R."/>
            <person name="Gladieux P."/>
            <person name="Hiltunen Thoren M."/>
            <person name="Johannesson H."/>
        </authorList>
    </citation>
    <scope>NUCLEOTIDE SEQUENCE</scope>
    <source>
        <strain evidence="14">CBS 508.74</strain>
    </source>
</reference>
<dbReference type="PANTHER" id="PTHR22988">
    <property type="entry name" value="MYOTONIC DYSTROPHY S/T KINASE-RELATED"/>
    <property type="match status" value="1"/>
</dbReference>
<evidence type="ECO:0000259" key="12">
    <source>
        <dbReference type="PROSITE" id="PS50011"/>
    </source>
</evidence>
<comment type="similarity">
    <text evidence="8">Belongs to the protein kinase superfamily. STE Ser/Thr protein kinase family. COT1 subfamily.</text>
</comment>
<evidence type="ECO:0000313" key="15">
    <source>
        <dbReference type="Proteomes" id="UP001302812"/>
    </source>
</evidence>
<evidence type="ECO:0000256" key="7">
    <source>
        <dbReference type="ARBA" id="ARBA00022840"/>
    </source>
</evidence>
<dbReference type="SMART" id="SM00133">
    <property type="entry name" value="S_TK_X"/>
    <property type="match status" value="1"/>
</dbReference>
<dbReference type="Gene3D" id="3.30.200.20">
    <property type="entry name" value="Phosphorylase Kinase, domain 1"/>
    <property type="match status" value="2"/>
</dbReference>
<evidence type="ECO:0000256" key="11">
    <source>
        <dbReference type="SAM" id="MobiDB-lite"/>
    </source>
</evidence>
<accession>A0AAN6THB2</accession>
<evidence type="ECO:0000256" key="6">
    <source>
        <dbReference type="ARBA" id="ARBA00022777"/>
    </source>
</evidence>
<reference evidence="14" key="2">
    <citation type="submission" date="2023-05" db="EMBL/GenBank/DDBJ databases">
        <authorList>
            <consortium name="Lawrence Berkeley National Laboratory"/>
            <person name="Steindorff A."/>
            <person name="Hensen N."/>
            <person name="Bonometti L."/>
            <person name="Westerberg I."/>
            <person name="Brannstrom I.O."/>
            <person name="Guillou S."/>
            <person name="Cros-Aarteil S."/>
            <person name="Calhoun S."/>
            <person name="Haridas S."/>
            <person name="Kuo A."/>
            <person name="Mondo S."/>
            <person name="Pangilinan J."/>
            <person name="Riley R."/>
            <person name="Labutti K."/>
            <person name="Andreopoulos B."/>
            <person name="Lipzen A."/>
            <person name="Chen C."/>
            <person name="Yanf M."/>
            <person name="Daum C."/>
            <person name="Ng V."/>
            <person name="Clum A."/>
            <person name="Ohm R."/>
            <person name="Martin F."/>
            <person name="Silar P."/>
            <person name="Natvig D."/>
            <person name="Lalanne C."/>
            <person name="Gautier V."/>
            <person name="Ament-Velasquez S.L."/>
            <person name="Kruys A."/>
            <person name="Hutchinson M.I."/>
            <person name="Powell A.J."/>
            <person name="Barry K."/>
            <person name="Miller A.N."/>
            <person name="Grigoriev I.V."/>
            <person name="Debuchy R."/>
            <person name="Gladieux P."/>
            <person name="Thoren M.H."/>
            <person name="Johannesson H."/>
        </authorList>
    </citation>
    <scope>NUCLEOTIDE SEQUENCE</scope>
    <source>
        <strain evidence="14">CBS 508.74</strain>
    </source>
</reference>
<organism evidence="14 15">
    <name type="scientific">Canariomyces notabilis</name>
    <dbReference type="NCBI Taxonomy" id="2074819"/>
    <lineage>
        <taxon>Eukaryota</taxon>
        <taxon>Fungi</taxon>
        <taxon>Dikarya</taxon>
        <taxon>Ascomycota</taxon>
        <taxon>Pezizomycotina</taxon>
        <taxon>Sordariomycetes</taxon>
        <taxon>Sordariomycetidae</taxon>
        <taxon>Sordariales</taxon>
        <taxon>Chaetomiaceae</taxon>
        <taxon>Canariomyces</taxon>
    </lineage>
</organism>
<feature type="region of interest" description="Disordered" evidence="11">
    <location>
        <begin position="246"/>
        <end position="265"/>
    </location>
</feature>
<dbReference type="SMART" id="SM00220">
    <property type="entry name" value="S_TKc"/>
    <property type="match status" value="1"/>
</dbReference>
<dbReference type="InterPro" id="IPR000961">
    <property type="entry name" value="AGC-kinase_C"/>
</dbReference>
<sequence length="475" mass="54724">MNVPEFSSAPEKYPARYGPRANRNQERCFQIAQSFFKNGVARTKARYERWKELEERLQDPALQPKREELYMQLRMSESKYLRFLRTKESLSNYTPIKTIGKGYAGEVKLVRRKQDGRVYALKRLVKTEMMSHEQLARVRAERDALAEADSDWVVKLYTTFQDNMSLYLLMEYLPGGDLMALLIKYQIFSEDVTRFYAAEMVLAIEAIHRLGFIHRDIKPDNILIDRHGHIKLANFGLSKGFRGDRSNGRYKENQRPGPSDNQKRNSVNIDEISLTVSNRPQINIWRHCRKVLAYSTVGTPDYVAPELFTGRGYSFEIDWWSLGTILYECLVGWPPFASEAAYDTYTKIINWRESFIFPDDVQLHPNSIGLVKSLVCDQETRLGRHGADEIKAHPFFAGVDFGTLRHVRAPFQPGLTSDVDTSYFPVEDLPQTEEFSPPAAAAGHLANGATDDPLKPDMSLPLIDYTFRRFEKSFM</sequence>
<keyword evidence="5" id="KW-0547">Nucleotide-binding</keyword>
<keyword evidence="3" id="KW-0597">Phosphoprotein</keyword>
<evidence type="ECO:0000256" key="5">
    <source>
        <dbReference type="ARBA" id="ARBA00022741"/>
    </source>
</evidence>
<dbReference type="InterPro" id="IPR000719">
    <property type="entry name" value="Prot_kinase_dom"/>
</dbReference>
<evidence type="ECO:0000256" key="8">
    <source>
        <dbReference type="ARBA" id="ARBA00038271"/>
    </source>
</evidence>
<protein>
    <recommendedName>
        <fullName evidence="1">non-specific serine/threonine protein kinase</fullName>
        <ecNumber evidence="1">2.7.11.1</ecNumber>
    </recommendedName>
</protein>
<keyword evidence="2" id="KW-0723">Serine/threonine-protein kinase</keyword>
<dbReference type="GeneID" id="89935387"/>
<dbReference type="Pfam" id="PF00069">
    <property type="entry name" value="Pkinase"/>
    <property type="match status" value="2"/>
</dbReference>
<comment type="caution">
    <text evidence="14">The sequence shown here is derived from an EMBL/GenBank/DDBJ whole genome shotgun (WGS) entry which is preliminary data.</text>
</comment>
<evidence type="ECO:0000256" key="2">
    <source>
        <dbReference type="ARBA" id="ARBA00022527"/>
    </source>
</evidence>
<dbReference type="EC" id="2.7.11.1" evidence="1"/>
<dbReference type="EMBL" id="MU853336">
    <property type="protein sequence ID" value="KAK4114467.1"/>
    <property type="molecule type" value="Genomic_DNA"/>
</dbReference>
<evidence type="ECO:0000313" key="14">
    <source>
        <dbReference type="EMBL" id="KAK4114467.1"/>
    </source>
</evidence>
<dbReference type="Gene3D" id="1.10.510.10">
    <property type="entry name" value="Transferase(Phosphotransferase) domain 1"/>
    <property type="match status" value="2"/>
</dbReference>
<feature type="domain" description="Protein kinase" evidence="12">
    <location>
        <begin position="93"/>
        <end position="396"/>
    </location>
</feature>
<dbReference type="RefSeq" id="XP_064672037.1">
    <property type="nucleotide sequence ID" value="XM_064811262.1"/>
</dbReference>
<keyword evidence="15" id="KW-1185">Reference proteome</keyword>
<dbReference type="GO" id="GO:0005524">
    <property type="term" value="F:ATP binding"/>
    <property type="evidence" value="ECO:0007669"/>
    <property type="project" value="UniProtKB-KW"/>
</dbReference>
<evidence type="ECO:0000259" key="13">
    <source>
        <dbReference type="PROSITE" id="PS51285"/>
    </source>
</evidence>
<dbReference type="InterPro" id="IPR011009">
    <property type="entry name" value="Kinase-like_dom_sf"/>
</dbReference>
<evidence type="ECO:0000256" key="1">
    <source>
        <dbReference type="ARBA" id="ARBA00012513"/>
    </source>
</evidence>
<dbReference type="Proteomes" id="UP001302812">
    <property type="component" value="Unassembled WGS sequence"/>
</dbReference>
<feature type="domain" description="AGC-kinase C-terminal" evidence="13">
    <location>
        <begin position="397"/>
        <end position="475"/>
    </location>
</feature>
<dbReference type="FunFam" id="1.10.510.10:FF:000024">
    <property type="entry name" value="Probable serine/threonine-protein kinase cot-1"/>
    <property type="match status" value="1"/>
</dbReference>
<evidence type="ECO:0000256" key="4">
    <source>
        <dbReference type="ARBA" id="ARBA00022679"/>
    </source>
</evidence>
<keyword evidence="7" id="KW-0067">ATP-binding</keyword>
<comment type="catalytic activity">
    <reaction evidence="10">
        <text>L-seryl-[protein] + ATP = O-phospho-L-seryl-[protein] + ADP + H(+)</text>
        <dbReference type="Rhea" id="RHEA:17989"/>
        <dbReference type="Rhea" id="RHEA-COMP:9863"/>
        <dbReference type="Rhea" id="RHEA-COMP:11604"/>
        <dbReference type="ChEBI" id="CHEBI:15378"/>
        <dbReference type="ChEBI" id="CHEBI:29999"/>
        <dbReference type="ChEBI" id="CHEBI:30616"/>
        <dbReference type="ChEBI" id="CHEBI:83421"/>
        <dbReference type="ChEBI" id="CHEBI:456216"/>
        <dbReference type="EC" id="2.7.11.1"/>
    </reaction>
</comment>
<proteinExistence type="inferred from homology"/>
<dbReference type="InterPro" id="IPR050839">
    <property type="entry name" value="Rho-assoc_Ser/Thr_Kinase"/>
</dbReference>
<keyword evidence="6 14" id="KW-0418">Kinase</keyword>
<dbReference type="AlphaFoldDB" id="A0AAN6THB2"/>
<dbReference type="PROSITE" id="PS00108">
    <property type="entry name" value="PROTEIN_KINASE_ST"/>
    <property type="match status" value="1"/>
</dbReference>
<dbReference type="GO" id="GO:0007010">
    <property type="term" value="P:cytoskeleton organization"/>
    <property type="evidence" value="ECO:0007669"/>
    <property type="project" value="UniProtKB-ARBA"/>
</dbReference>
<evidence type="ECO:0000256" key="9">
    <source>
        <dbReference type="ARBA" id="ARBA00047899"/>
    </source>
</evidence>
<dbReference type="PROSITE" id="PS51285">
    <property type="entry name" value="AGC_KINASE_CTER"/>
    <property type="match status" value="1"/>
</dbReference>
<evidence type="ECO:0000256" key="3">
    <source>
        <dbReference type="ARBA" id="ARBA00022553"/>
    </source>
</evidence>